<dbReference type="RefSeq" id="WP_191722580.1">
    <property type="nucleotide sequence ID" value="NZ_JACSQK010000003.1"/>
</dbReference>
<feature type="transmembrane region" description="Helical" evidence="2">
    <location>
        <begin position="484"/>
        <end position="501"/>
    </location>
</feature>
<reference evidence="3 4" key="1">
    <citation type="submission" date="2020-08" db="EMBL/GenBank/DDBJ databases">
        <title>A Genomic Blueprint of the Chicken Gut Microbiome.</title>
        <authorList>
            <person name="Gilroy R."/>
            <person name="Ravi A."/>
            <person name="Getino M."/>
            <person name="Pursley I."/>
            <person name="Horton D.L."/>
            <person name="Alikhan N.-F."/>
            <person name="Baker D."/>
            <person name="Gharbi K."/>
            <person name="Hall N."/>
            <person name="Watson M."/>
            <person name="Adriaenssens E.M."/>
            <person name="Foster-Nyarko E."/>
            <person name="Jarju S."/>
            <person name="Secka A."/>
            <person name="Antonio M."/>
            <person name="Oren A."/>
            <person name="Chaudhuri R."/>
            <person name="La Ragione R.M."/>
            <person name="Hildebrand F."/>
            <person name="Pallen M.J."/>
        </authorList>
    </citation>
    <scope>NUCLEOTIDE SEQUENCE [LARGE SCALE GENOMIC DNA]</scope>
    <source>
        <strain evidence="3 4">Sa2CVA6</strain>
    </source>
</reference>
<dbReference type="EMBL" id="JACSQK010000003">
    <property type="protein sequence ID" value="MBD7960176.1"/>
    <property type="molecule type" value="Genomic_DNA"/>
</dbReference>
<keyword evidence="2" id="KW-0812">Transmembrane</keyword>
<dbReference type="Proteomes" id="UP000634919">
    <property type="component" value="Unassembled WGS sequence"/>
</dbReference>
<feature type="transmembrane region" description="Helical" evidence="2">
    <location>
        <begin position="517"/>
        <end position="535"/>
    </location>
</feature>
<gene>
    <name evidence="3" type="ORF">H9646_06750</name>
</gene>
<sequence>MGQKKKALRAGQGGFRQAQSWLHTWCGLWFSWLLFAVFLTGTLAVFQDPITHWMTPEHHAQEKAANDAKATAQSAPAASLSQRLAWATNYMQQQHPGAGMWELWPAEADGAGDLRVFWFDANGQYASAELDSATGEPLIAQSEQPVRQTMGGHHFVDFHYQLHAGQLGLWIVGVAAMAMLVALVSGVITHRRIFKDFFTFRPRKGQRSWLDAHNAVAVLTLPFQLMIAYTGIAISGLTFMPAGIAAYFGAGADSTRTYLSELNEPGKPQRSGHFMAVPDLEPFVVRGQALIGQPVRAVVVDYPGDASARIGVYGWNAQDSVNRRLSSTSGMAMFSGSTGEVLQVRAPGDTDGGTARLAQSVMGGLHMVPFGGWMLKWVYFVCGLAGSAMMATGAILFMVKRRGKHQGEFGGATASVYRLIEGMNVAAIAGLAVACVGFLWANRVIPVHLAHRDDWELGAFFAVWLLSLLHALARPPAAAWREQLGVLALLCLALPVLNALTTDEHLLAYLLEGDWESAGVELFAVAAGLCALWALRVQRQRRAMGAARAPKKPRSLSHPAPLEPVQETTA</sequence>
<feature type="transmembrane region" description="Helical" evidence="2">
    <location>
        <begin position="377"/>
        <end position="399"/>
    </location>
</feature>
<evidence type="ECO:0000256" key="1">
    <source>
        <dbReference type="SAM" id="MobiDB-lite"/>
    </source>
</evidence>
<evidence type="ECO:0000256" key="2">
    <source>
        <dbReference type="SAM" id="Phobius"/>
    </source>
</evidence>
<comment type="caution">
    <text evidence="3">The sequence shown here is derived from an EMBL/GenBank/DDBJ whole genome shotgun (WGS) entry which is preliminary data.</text>
</comment>
<keyword evidence="2" id="KW-1133">Transmembrane helix</keyword>
<accession>A0ABR8S9L0</accession>
<feature type="region of interest" description="Disordered" evidence="1">
    <location>
        <begin position="546"/>
        <end position="570"/>
    </location>
</feature>
<protein>
    <submittedName>
        <fullName evidence="3">PepSY domain-containing protein</fullName>
    </submittedName>
</protein>
<keyword evidence="2" id="KW-0472">Membrane</keyword>
<keyword evidence="4" id="KW-1185">Reference proteome</keyword>
<feature type="transmembrane region" description="Helical" evidence="2">
    <location>
        <begin position="167"/>
        <end position="188"/>
    </location>
</feature>
<feature type="transmembrane region" description="Helical" evidence="2">
    <location>
        <begin position="455"/>
        <end position="472"/>
    </location>
</feature>
<dbReference type="PANTHER" id="PTHR34219:SF4">
    <property type="entry name" value="PEPSY DOMAIN-CONTAINING PROTEIN"/>
    <property type="match status" value="1"/>
</dbReference>
<proteinExistence type="predicted"/>
<evidence type="ECO:0000313" key="4">
    <source>
        <dbReference type="Proteomes" id="UP000634919"/>
    </source>
</evidence>
<dbReference type="InterPro" id="IPR005625">
    <property type="entry name" value="PepSY-ass_TM"/>
</dbReference>
<feature type="transmembrane region" description="Helical" evidence="2">
    <location>
        <begin position="419"/>
        <end position="440"/>
    </location>
</feature>
<evidence type="ECO:0000313" key="3">
    <source>
        <dbReference type="EMBL" id="MBD7960176.1"/>
    </source>
</evidence>
<name>A0ABR8S9L0_9BURK</name>
<dbReference type="PANTHER" id="PTHR34219">
    <property type="entry name" value="IRON-REGULATED INNER MEMBRANE PROTEIN-RELATED"/>
    <property type="match status" value="1"/>
</dbReference>
<organism evidence="3 4">
    <name type="scientific">Comamonas avium</name>
    <dbReference type="NCBI Taxonomy" id="2762231"/>
    <lineage>
        <taxon>Bacteria</taxon>
        <taxon>Pseudomonadati</taxon>
        <taxon>Pseudomonadota</taxon>
        <taxon>Betaproteobacteria</taxon>
        <taxon>Burkholderiales</taxon>
        <taxon>Comamonadaceae</taxon>
        <taxon>Comamonas</taxon>
    </lineage>
</organism>
<dbReference type="Pfam" id="PF03929">
    <property type="entry name" value="PepSY_TM"/>
    <property type="match status" value="1"/>
</dbReference>
<feature type="transmembrane region" description="Helical" evidence="2">
    <location>
        <begin position="21"/>
        <end position="46"/>
    </location>
</feature>